<keyword evidence="2 4" id="KW-0807">Transducer</keyword>
<dbReference type="Gene3D" id="3.30.450.20">
    <property type="entry name" value="PAS domain"/>
    <property type="match status" value="1"/>
</dbReference>
<dbReference type="PANTHER" id="PTHR32089:SF112">
    <property type="entry name" value="LYSOZYME-LIKE PROTEIN-RELATED"/>
    <property type="match status" value="1"/>
</dbReference>
<evidence type="ECO:0000256" key="5">
    <source>
        <dbReference type="SAM" id="Phobius"/>
    </source>
</evidence>
<name>A0A1E2V8X4_9GAMM</name>
<dbReference type="Pfam" id="PF00015">
    <property type="entry name" value="MCPsignal"/>
    <property type="match status" value="1"/>
</dbReference>
<feature type="domain" description="Methyl-accepting transducer" evidence="6">
    <location>
        <begin position="380"/>
        <end position="616"/>
    </location>
</feature>
<protein>
    <recommendedName>
        <fullName evidence="10">Chemotaxis protein</fullName>
    </recommendedName>
</protein>
<feature type="domain" description="HAMP" evidence="7">
    <location>
        <begin position="322"/>
        <end position="375"/>
    </location>
</feature>
<dbReference type="GO" id="GO:0016020">
    <property type="term" value="C:membrane"/>
    <property type="evidence" value="ECO:0007669"/>
    <property type="project" value="UniProtKB-SubCell"/>
</dbReference>
<dbReference type="STRING" id="197479.BFW38_07645"/>
<dbReference type="Proteomes" id="UP000094291">
    <property type="component" value="Unassembled WGS sequence"/>
</dbReference>
<comment type="similarity">
    <text evidence="3">Belongs to the methyl-accepting chemotaxis (MCP) protein family.</text>
</comment>
<gene>
    <name evidence="8" type="ORF">BFW38_07645</name>
</gene>
<comment type="subcellular location">
    <subcellularLocation>
        <location evidence="1">Membrane</location>
    </subcellularLocation>
</comment>
<dbReference type="InterPro" id="IPR003660">
    <property type="entry name" value="HAMP_dom"/>
</dbReference>
<dbReference type="PROSITE" id="PS50885">
    <property type="entry name" value="HAMP"/>
    <property type="match status" value="1"/>
</dbReference>
<evidence type="ECO:0000313" key="9">
    <source>
        <dbReference type="Proteomes" id="UP000094291"/>
    </source>
</evidence>
<dbReference type="CDD" id="cd18774">
    <property type="entry name" value="PDC2_HK_sensor"/>
    <property type="match status" value="1"/>
</dbReference>
<dbReference type="GO" id="GO:0007165">
    <property type="term" value="P:signal transduction"/>
    <property type="evidence" value="ECO:0007669"/>
    <property type="project" value="UniProtKB-KW"/>
</dbReference>
<dbReference type="EMBL" id="MDTQ01000001">
    <property type="protein sequence ID" value="ODC03441.1"/>
    <property type="molecule type" value="Genomic_DNA"/>
</dbReference>
<proteinExistence type="inferred from homology"/>
<evidence type="ECO:0000259" key="7">
    <source>
        <dbReference type="PROSITE" id="PS50885"/>
    </source>
</evidence>
<dbReference type="AlphaFoldDB" id="A0A1E2V8X4"/>
<keyword evidence="9" id="KW-1185">Reference proteome</keyword>
<keyword evidence="5" id="KW-0812">Transmembrane</keyword>
<evidence type="ECO:0000313" key="8">
    <source>
        <dbReference type="EMBL" id="ODC03441.1"/>
    </source>
</evidence>
<comment type="caution">
    <text evidence="8">The sequence shown here is derived from an EMBL/GenBank/DDBJ whole genome shotgun (WGS) entry which is preliminary data.</text>
</comment>
<dbReference type="Gene3D" id="1.10.287.950">
    <property type="entry name" value="Methyl-accepting chemotaxis protein"/>
    <property type="match status" value="1"/>
</dbReference>
<dbReference type="FunFam" id="1.10.287.950:FF:000001">
    <property type="entry name" value="Methyl-accepting chemotaxis sensory transducer"/>
    <property type="match status" value="1"/>
</dbReference>
<reference evidence="8 9" key="1">
    <citation type="submission" date="2016-08" db="EMBL/GenBank/DDBJ databases">
        <authorList>
            <person name="Seilhamer J.J."/>
        </authorList>
    </citation>
    <scope>NUCLEOTIDE SEQUENCE [LARGE SCALE GENOMIC DNA]</scope>
    <source>
        <strain evidence="8 9">PH27A</strain>
    </source>
</reference>
<sequence length="652" mass="72306">MVHWYRISLRSRFFIVAALILAVLIVAVVTVQSVLSSRDRLDRLESEELPLLIEGVGHGIQAHLNTVIAGSQALANNPMIIHWVRSGMSNDDFPLVKQTILQTQDAMGAVGVFLAGNNGQQKFYFHYQDGELHRRPIIENGQDDRWYFEYLSRRPQYELNLDSNSFSGDEPRMFINYSSQAENRSGVPFVVAGGVLSIQSIVDLVQSYRIGANGVVMLVQADGRVDIAPKHLSEGIPDFSTDPDMARLFEKREQTPHILKTSWKNEDAFIATMWMPGLKRFLVAVVPTKAIDAQIQNNQWVTLGVASVVLVIGVVVLFPVTGALIKPVVGLRQQVRHVAETLNLTLAFETHDQAEIGDLCAQMNSLMQRLRQTLIEVHQVTDETETLSAQVESSSQHATASFHQQQLALENITQTMNGITEQVSTIAQSAQSVGDQSDQGRQTLADSIERLDQSFDTISQLQDEMNENCNEMNLLQKHSDDIMHVLDVIRGVSDQTNLLALNAAIEAARAGDHGRGFAVVADEVRQLAQRTSDSTSEIRTMIDSLRNSSQRVAAQMQSSTESTHQGLLSLKMTRDQLHEMSQSLSNMFDMNALIAESTHEQQASISDVHQGLQHLSDQGGNAAAMVDQASSGTRHLGQQVRQLRQHVNEFTC</sequence>
<evidence type="ECO:0000256" key="1">
    <source>
        <dbReference type="ARBA" id="ARBA00004370"/>
    </source>
</evidence>
<feature type="transmembrane region" description="Helical" evidence="5">
    <location>
        <begin position="12"/>
        <end position="35"/>
    </location>
</feature>
<evidence type="ECO:0008006" key="10">
    <source>
        <dbReference type="Google" id="ProtNLM"/>
    </source>
</evidence>
<organism evidence="8 9">
    <name type="scientific">Terasakiispira papahanaumokuakeensis</name>
    <dbReference type="NCBI Taxonomy" id="197479"/>
    <lineage>
        <taxon>Bacteria</taxon>
        <taxon>Pseudomonadati</taxon>
        <taxon>Pseudomonadota</taxon>
        <taxon>Gammaproteobacteria</taxon>
        <taxon>Oceanospirillales</taxon>
        <taxon>Terasakiispira</taxon>
    </lineage>
</organism>
<dbReference type="InterPro" id="IPR004089">
    <property type="entry name" value="MCPsignal_dom"/>
</dbReference>
<dbReference type="PANTHER" id="PTHR32089">
    <property type="entry name" value="METHYL-ACCEPTING CHEMOTAXIS PROTEIN MCPB"/>
    <property type="match status" value="1"/>
</dbReference>
<keyword evidence="5" id="KW-0472">Membrane</keyword>
<evidence type="ECO:0000256" key="4">
    <source>
        <dbReference type="PROSITE-ProRule" id="PRU00284"/>
    </source>
</evidence>
<dbReference type="PROSITE" id="PS50111">
    <property type="entry name" value="CHEMOTAXIS_TRANSDUC_2"/>
    <property type="match status" value="1"/>
</dbReference>
<evidence type="ECO:0000256" key="2">
    <source>
        <dbReference type="ARBA" id="ARBA00023224"/>
    </source>
</evidence>
<dbReference type="GO" id="GO:0006935">
    <property type="term" value="P:chemotaxis"/>
    <property type="evidence" value="ECO:0007669"/>
    <property type="project" value="UniProtKB-ARBA"/>
</dbReference>
<evidence type="ECO:0000256" key="3">
    <source>
        <dbReference type="ARBA" id="ARBA00029447"/>
    </source>
</evidence>
<accession>A0A1E2V8X4</accession>
<evidence type="ECO:0000259" key="6">
    <source>
        <dbReference type="PROSITE" id="PS50111"/>
    </source>
</evidence>
<dbReference type="SMART" id="SM00283">
    <property type="entry name" value="MA"/>
    <property type="match status" value="1"/>
</dbReference>
<dbReference type="SUPFAM" id="SSF58104">
    <property type="entry name" value="Methyl-accepting chemotaxis protein (MCP) signaling domain"/>
    <property type="match status" value="1"/>
</dbReference>
<keyword evidence="5" id="KW-1133">Transmembrane helix</keyword>